<keyword evidence="10" id="KW-1185">Reference proteome</keyword>
<comment type="catalytic activity">
    <reaction evidence="8">
        <text>L-tyrosyl-[protein] + UTP = O-(5'-uridylyl)-L-tyrosyl-[protein] + diphosphate</text>
        <dbReference type="Rhea" id="RHEA:83887"/>
        <dbReference type="Rhea" id="RHEA-COMP:10136"/>
        <dbReference type="Rhea" id="RHEA-COMP:20238"/>
        <dbReference type="ChEBI" id="CHEBI:33019"/>
        <dbReference type="ChEBI" id="CHEBI:46398"/>
        <dbReference type="ChEBI" id="CHEBI:46858"/>
        <dbReference type="ChEBI" id="CHEBI:90602"/>
    </reaction>
</comment>
<evidence type="ECO:0000256" key="5">
    <source>
        <dbReference type="ARBA" id="ARBA00022741"/>
    </source>
</evidence>
<dbReference type="InterPro" id="IPR003846">
    <property type="entry name" value="SelO"/>
</dbReference>
<comment type="catalytic activity">
    <reaction evidence="8">
        <text>L-histidyl-[protein] + UTP = N(tele)-(5'-uridylyl)-L-histidyl-[protein] + diphosphate</text>
        <dbReference type="Rhea" id="RHEA:83891"/>
        <dbReference type="Rhea" id="RHEA-COMP:9745"/>
        <dbReference type="Rhea" id="RHEA-COMP:20239"/>
        <dbReference type="ChEBI" id="CHEBI:29979"/>
        <dbReference type="ChEBI" id="CHEBI:33019"/>
        <dbReference type="ChEBI" id="CHEBI:46398"/>
        <dbReference type="ChEBI" id="CHEBI:233474"/>
    </reaction>
</comment>
<evidence type="ECO:0000313" key="10">
    <source>
        <dbReference type="Proteomes" id="UP000282926"/>
    </source>
</evidence>
<feature type="binding site" evidence="8">
    <location>
        <position position="297"/>
    </location>
    <ligand>
        <name>ATP</name>
        <dbReference type="ChEBI" id="CHEBI:30616"/>
    </ligand>
</feature>
<feature type="binding site" evidence="8">
    <location>
        <position position="103"/>
    </location>
    <ligand>
        <name>ATP</name>
        <dbReference type="ChEBI" id="CHEBI:30616"/>
    </ligand>
</feature>
<dbReference type="PANTHER" id="PTHR32057">
    <property type="entry name" value="PROTEIN ADENYLYLTRANSFERASE SELO, MITOCHONDRIAL"/>
    <property type="match status" value="1"/>
</dbReference>
<keyword evidence="7 8" id="KW-0460">Magnesium</keyword>
<dbReference type="EC" id="2.7.7.108" evidence="8"/>
<dbReference type="EC" id="2.7.7.-" evidence="8"/>
<evidence type="ECO:0000256" key="8">
    <source>
        <dbReference type="HAMAP-Rule" id="MF_00692"/>
    </source>
</evidence>
<keyword evidence="5 8" id="KW-0547">Nucleotide-binding</keyword>
<feature type="binding site" evidence="8">
    <location>
        <position position="297"/>
    </location>
    <ligand>
        <name>Mg(2+)</name>
        <dbReference type="ChEBI" id="CHEBI:18420"/>
    </ligand>
</feature>
<comment type="catalytic activity">
    <reaction evidence="8">
        <text>L-threonyl-[protein] + ATP = 3-O-(5'-adenylyl)-L-threonyl-[protein] + diphosphate</text>
        <dbReference type="Rhea" id="RHEA:54292"/>
        <dbReference type="Rhea" id="RHEA-COMP:11060"/>
        <dbReference type="Rhea" id="RHEA-COMP:13847"/>
        <dbReference type="ChEBI" id="CHEBI:30013"/>
        <dbReference type="ChEBI" id="CHEBI:30616"/>
        <dbReference type="ChEBI" id="CHEBI:33019"/>
        <dbReference type="ChEBI" id="CHEBI:138113"/>
        <dbReference type="EC" id="2.7.7.108"/>
    </reaction>
</comment>
<comment type="catalytic activity">
    <reaction evidence="8">
        <text>L-seryl-[protein] + ATP = 3-O-(5'-adenylyl)-L-seryl-[protein] + diphosphate</text>
        <dbReference type="Rhea" id="RHEA:58120"/>
        <dbReference type="Rhea" id="RHEA-COMP:9863"/>
        <dbReference type="Rhea" id="RHEA-COMP:15073"/>
        <dbReference type="ChEBI" id="CHEBI:29999"/>
        <dbReference type="ChEBI" id="CHEBI:30616"/>
        <dbReference type="ChEBI" id="CHEBI:33019"/>
        <dbReference type="ChEBI" id="CHEBI:142516"/>
        <dbReference type="EC" id="2.7.7.108"/>
    </reaction>
</comment>
<keyword evidence="3 8" id="KW-0548">Nucleotidyltransferase</keyword>
<comment type="similarity">
    <text evidence="1 8">Belongs to the SELO family.</text>
</comment>
<comment type="catalytic activity">
    <reaction evidence="8">
        <text>L-tyrosyl-[protein] + ATP = O-(5'-adenylyl)-L-tyrosyl-[protein] + diphosphate</text>
        <dbReference type="Rhea" id="RHEA:54288"/>
        <dbReference type="Rhea" id="RHEA-COMP:10136"/>
        <dbReference type="Rhea" id="RHEA-COMP:13846"/>
        <dbReference type="ChEBI" id="CHEBI:30616"/>
        <dbReference type="ChEBI" id="CHEBI:33019"/>
        <dbReference type="ChEBI" id="CHEBI:46858"/>
        <dbReference type="ChEBI" id="CHEBI:83624"/>
        <dbReference type="EC" id="2.7.7.108"/>
    </reaction>
</comment>
<accession>A0ABY0CPE2</accession>
<feature type="binding site" evidence="8">
    <location>
        <position position="104"/>
    </location>
    <ligand>
        <name>ATP</name>
        <dbReference type="ChEBI" id="CHEBI:30616"/>
    </ligand>
</feature>
<feature type="binding site" evidence="8">
    <location>
        <position position="137"/>
    </location>
    <ligand>
        <name>ATP</name>
        <dbReference type="ChEBI" id="CHEBI:30616"/>
    </ligand>
</feature>
<keyword evidence="6 8" id="KW-0067">ATP-binding</keyword>
<keyword evidence="8" id="KW-0464">Manganese</keyword>
<dbReference type="Pfam" id="PF02696">
    <property type="entry name" value="SelO"/>
    <property type="match status" value="1"/>
</dbReference>
<gene>
    <name evidence="8" type="primary">ydiU</name>
    <name evidence="8" type="synonym">selO</name>
    <name evidence="9" type="ORF">EA187_18955</name>
</gene>
<feature type="binding site" evidence="8">
    <location>
        <position position="202"/>
    </location>
    <ligand>
        <name>ATP</name>
        <dbReference type="ChEBI" id="CHEBI:30616"/>
    </ligand>
</feature>
<reference evidence="9 10" key="1">
    <citation type="submission" date="2019-01" db="EMBL/GenBank/DDBJ databases">
        <title>Lujinxingia litoralis gen. nov., sp. nov. and Lujinxingia sediminis gen. nov., sp. nov., new members in the order Bradymonadales, isolated from coastal sediment.</title>
        <authorList>
            <person name="Li C.-M."/>
        </authorList>
    </citation>
    <scope>NUCLEOTIDE SEQUENCE [LARGE SCALE GENOMIC DNA]</scope>
    <source>
        <strain evidence="9 10">SEH01</strain>
    </source>
</reference>
<comment type="caution">
    <text evidence="9">The sequence shown here is derived from an EMBL/GenBank/DDBJ whole genome shotgun (WGS) entry which is preliminary data.</text>
</comment>
<dbReference type="RefSeq" id="WP_127781299.1">
    <property type="nucleotide sequence ID" value="NZ_SADD01000018.1"/>
</dbReference>
<feature type="binding site" evidence="8">
    <location>
        <position position="125"/>
    </location>
    <ligand>
        <name>ATP</name>
        <dbReference type="ChEBI" id="CHEBI:30616"/>
    </ligand>
</feature>
<dbReference type="NCBIfam" id="NF000658">
    <property type="entry name" value="PRK00029.1"/>
    <property type="match status" value="1"/>
</dbReference>
<evidence type="ECO:0000256" key="4">
    <source>
        <dbReference type="ARBA" id="ARBA00022723"/>
    </source>
</evidence>
<evidence type="ECO:0000256" key="2">
    <source>
        <dbReference type="ARBA" id="ARBA00022679"/>
    </source>
</evidence>
<dbReference type="Proteomes" id="UP000282926">
    <property type="component" value="Unassembled WGS sequence"/>
</dbReference>
<evidence type="ECO:0000256" key="3">
    <source>
        <dbReference type="ARBA" id="ARBA00022695"/>
    </source>
</evidence>
<feature type="active site" description="Proton acceptor" evidence="8">
    <location>
        <position position="287"/>
    </location>
</feature>
<protein>
    <recommendedName>
        <fullName evidence="8">Protein nucleotidyltransferase YdiU</fullName>
        <ecNumber evidence="8">2.7.7.-</ecNumber>
    </recommendedName>
    <alternativeName>
        <fullName evidence="8">Protein adenylyltransferase YdiU</fullName>
        <ecNumber evidence="8">2.7.7.108</ecNumber>
    </alternativeName>
    <alternativeName>
        <fullName evidence="8">Protein uridylyltransferase YdiU</fullName>
        <ecNumber evidence="8">2.7.7.-</ecNumber>
    </alternativeName>
</protein>
<proteinExistence type="inferred from homology"/>
<feature type="binding site" evidence="8">
    <location>
        <position position="288"/>
    </location>
    <ligand>
        <name>Mg(2+)</name>
        <dbReference type="ChEBI" id="CHEBI:18420"/>
    </ligand>
</feature>
<feature type="binding site" evidence="8">
    <location>
        <position position="138"/>
    </location>
    <ligand>
        <name>ATP</name>
        <dbReference type="ChEBI" id="CHEBI:30616"/>
    </ligand>
</feature>
<dbReference type="PANTHER" id="PTHR32057:SF14">
    <property type="entry name" value="PROTEIN ADENYLYLTRANSFERASE SELO, MITOCHONDRIAL"/>
    <property type="match status" value="1"/>
</dbReference>
<evidence type="ECO:0000256" key="6">
    <source>
        <dbReference type="ARBA" id="ARBA00022840"/>
    </source>
</evidence>
<sequence length="546" mass="60426">MSSITFDDRFMRELPADARTDRRPRQVQGACYSEVEPSAVADPSLVACWPEVAELVGFEAEICEQEHFAQVMGGNALFEGMKPYAACYGGHQFGNWAGQLGDGRAITLGEAIHPKTGARHELQLKGAGPTPYSRTADGRAVLRSSIREFLCSEAMFHLGVPTTRALSLVLTGEQVMRDKLYDGRPAPEPGAVVCRVAPSFLRFGSYEIHAARGDLGILRGLVEHTIRHYFPHLLGEGEGDGAEAPGGDTPVRDAHIVAWIREVAERTASMVVGWMRVGFVHGVMNTDNMSILGLTIDYGPYGWLDNFDPGFTPNTTDRGQRRYRYGYQPDVAYWNLYKLTNAVAALVDDAAPLQEALDHFPTVYSELQLDMMAQKLGLTRLAGAEDEVLVEGLMAMLGRVETDYTLFYRGLAEVRCEGVEADAVDAEALRAPLMAAYYAPESHREEDWEAIDAWLRAYVARVQNDGTSDVARREAMNAVNPMYILRNYLAQEAIDQAEAGDFSGVYSLMDVLRSPYEVRSEWGRFAKKRPDWARDAFGCSMLSCSS</sequence>
<evidence type="ECO:0000256" key="7">
    <source>
        <dbReference type="ARBA" id="ARBA00022842"/>
    </source>
</evidence>
<evidence type="ECO:0000256" key="1">
    <source>
        <dbReference type="ARBA" id="ARBA00009747"/>
    </source>
</evidence>
<comment type="function">
    <text evidence="8">Nucleotidyltransferase involved in the post-translational modification of proteins. It can catalyze the addition of adenosine monophosphate (AMP) or uridine monophosphate (UMP) to a protein, resulting in modifications known as AMPylation and UMPylation.</text>
</comment>
<comment type="cofactor">
    <cofactor evidence="8">
        <name>Mg(2+)</name>
        <dbReference type="ChEBI" id="CHEBI:18420"/>
    </cofactor>
    <cofactor evidence="8">
        <name>Mn(2+)</name>
        <dbReference type="ChEBI" id="CHEBI:29035"/>
    </cofactor>
</comment>
<evidence type="ECO:0000313" key="9">
    <source>
        <dbReference type="EMBL" id="RVU41424.1"/>
    </source>
</evidence>
<feature type="binding site" evidence="8">
    <location>
        <position position="195"/>
    </location>
    <ligand>
        <name>ATP</name>
        <dbReference type="ChEBI" id="CHEBI:30616"/>
    </ligand>
</feature>
<organism evidence="9 10">
    <name type="scientific">Lujinxingia sediminis</name>
    <dbReference type="NCBI Taxonomy" id="2480984"/>
    <lineage>
        <taxon>Bacteria</taxon>
        <taxon>Deltaproteobacteria</taxon>
        <taxon>Bradymonadales</taxon>
        <taxon>Lujinxingiaceae</taxon>
        <taxon>Lujinxingia</taxon>
    </lineage>
</organism>
<name>A0ABY0CPE2_9DELT</name>
<keyword evidence="4 8" id="KW-0479">Metal-binding</keyword>
<dbReference type="EMBL" id="SADD01000018">
    <property type="protein sequence ID" value="RVU41424.1"/>
    <property type="molecule type" value="Genomic_DNA"/>
</dbReference>
<feature type="binding site" evidence="8">
    <location>
        <position position="101"/>
    </location>
    <ligand>
        <name>ATP</name>
        <dbReference type="ChEBI" id="CHEBI:30616"/>
    </ligand>
</feature>
<dbReference type="HAMAP" id="MF_00692">
    <property type="entry name" value="SelO"/>
    <property type="match status" value="1"/>
</dbReference>
<keyword evidence="2 8" id="KW-0808">Transferase</keyword>
<comment type="catalytic activity">
    <reaction evidence="8">
        <text>L-seryl-[protein] + UTP = O-(5'-uridylyl)-L-seryl-[protein] + diphosphate</text>
        <dbReference type="Rhea" id="RHEA:64604"/>
        <dbReference type="Rhea" id="RHEA-COMP:9863"/>
        <dbReference type="Rhea" id="RHEA-COMP:16635"/>
        <dbReference type="ChEBI" id="CHEBI:29999"/>
        <dbReference type="ChEBI" id="CHEBI:33019"/>
        <dbReference type="ChEBI" id="CHEBI:46398"/>
        <dbReference type="ChEBI" id="CHEBI:156051"/>
    </reaction>
</comment>